<accession>A0A538TTU6</accession>
<name>A0A538TTU6_UNCEI</name>
<protein>
    <submittedName>
        <fullName evidence="1">Uncharacterized protein</fullName>
    </submittedName>
</protein>
<dbReference type="EMBL" id="VBOY01000050">
    <property type="protein sequence ID" value="TMQ67018.1"/>
    <property type="molecule type" value="Genomic_DNA"/>
</dbReference>
<sequence length="173" mass="18375">MSGEATSKTSASAEAFERAFGSVAACNRCQSRIEDYRVVAVFLHDTAAVRAYCRACYPAASEADYFAGGDGIVLDYDSFARRFGAPGPTPPPATPVNRILARLVRDPALSFLTPRSEAGARRLATRSYRFRVTFRLDAGACAAELAVTPQGDVVSLDGEAAACAQLREAVEAT</sequence>
<organism evidence="1 2">
    <name type="scientific">Eiseniibacteriota bacterium</name>
    <dbReference type="NCBI Taxonomy" id="2212470"/>
    <lineage>
        <taxon>Bacteria</taxon>
        <taxon>Candidatus Eiseniibacteriota</taxon>
    </lineage>
</organism>
<gene>
    <name evidence="1" type="ORF">E6K78_05790</name>
</gene>
<evidence type="ECO:0000313" key="2">
    <source>
        <dbReference type="Proteomes" id="UP000316609"/>
    </source>
</evidence>
<proteinExistence type="predicted"/>
<reference evidence="1 2" key="1">
    <citation type="journal article" date="2019" name="Nat. Microbiol.">
        <title>Mediterranean grassland soil C-N compound turnover is dependent on rainfall and depth, and is mediated by genomically divergent microorganisms.</title>
        <authorList>
            <person name="Diamond S."/>
            <person name="Andeer P.F."/>
            <person name="Li Z."/>
            <person name="Crits-Christoph A."/>
            <person name="Burstein D."/>
            <person name="Anantharaman K."/>
            <person name="Lane K.R."/>
            <person name="Thomas B.C."/>
            <person name="Pan C."/>
            <person name="Northen T.R."/>
            <person name="Banfield J.F."/>
        </authorList>
    </citation>
    <scope>NUCLEOTIDE SEQUENCE [LARGE SCALE GENOMIC DNA]</scope>
    <source>
        <strain evidence="1">WS_8</strain>
    </source>
</reference>
<dbReference type="AlphaFoldDB" id="A0A538TTU6"/>
<comment type="caution">
    <text evidence="1">The sequence shown here is derived from an EMBL/GenBank/DDBJ whole genome shotgun (WGS) entry which is preliminary data.</text>
</comment>
<dbReference type="Proteomes" id="UP000316609">
    <property type="component" value="Unassembled WGS sequence"/>
</dbReference>
<evidence type="ECO:0000313" key="1">
    <source>
        <dbReference type="EMBL" id="TMQ67018.1"/>
    </source>
</evidence>